<comment type="caution">
    <text evidence="1">The sequence shown here is derived from an EMBL/GenBank/DDBJ whole genome shotgun (WGS) entry which is preliminary data.</text>
</comment>
<gene>
    <name evidence="1" type="ORF">AAG570_013794</name>
</gene>
<dbReference type="AlphaFoldDB" id="A0ABD0YD82"/>
<keyword evidence="2" id="KW-1185">Reference proteome</keyword>
<evidence type="ECO:0000313" key="1">
    <source>
        <dbReference type="EMBL" id="KAL1129265.1"/>
    </source>
</evidence>
<dbReference type="Proteomes" id="UP001558652">
    <property type="component" value="Unassembled WGS sequence"/>
</dbReference>
<sequence>MTSKRRNVFEKEPIRELYYDHPQSLKAENGVQALKHVLPEQEAGDDGNRYTQFVTIMAGVADRLRHGRAAAILAPPPPPRPPLQYCGGVCVPVCPFEIAGHFLRVVLVIVLPSCPSETPPSIPRPQENPRGDSFAAAVEVQSRGACFAALSGGSAGNYEVANVAPSTGRQLDFLIDSLAWAATTFFHLKELL</sequence>
<proteinExistence type="predicted"/>
<protein>
    <submittedName>
        <fullName evidence="1">Uncharacterized protein</fullName>
    </submittedName>
</protein>
<dbReference type="EMBL" id="JBFDAA010000009">
    <property type="protein sequence ID" value="KAL1129265.1"/>
    <property type="molecule type" value="Genomic_DNA"/>
</dbReference>
<accession>A0ABD0YD82</accession>
<reference evidence="1 2" key="1">
    <citation type="submission" date="2024-07" db="EMBL/GenBank/DDBJ databases">
        <title>Chromosome-level genome assembly of the water stick insect Ranatra chinensis (Heteroptera: Nepidae).</title>
        <authorList>
            <person name="Liu X."/>
        </authorList>
    </citation>
    <scope>NUCLEOTIDE SEQUENCE [LARGE SCALE GENOMIC DNA]</scope>
    <source>
        <strain evidence="1">Cailab_2021Rc</strain>
        <tissue evidence="1">Muscle</tissue>
    </source>
</reference>
<name>A0ABD0YD82_9HEMI</name>
<evidence type="ECO:0000313" key="2">
    <source>
        <dbReference type="Proteomes" id="UP001558652"/>
    </source>
</evidence>
<organism evidence="1 2">
    <name type="scientific">Ranatra chinensis</name>
    <dbReference type="NCBI Taxonomy" id="642074"/>
    <lineage>
        <taxon>Eukaryota</taxon>
        <taxon>Metazoa</taxon>
        <taxon>Ecdysozoa</taxon>
        <taxon>Arthropoda</taxon>
        <taxon>Hexapoda</taxon>
        <taxon>Insecta</taxon>
        <taxon>Pterygota</taxon>
        <taxon>Neoptera</taxon>
        <taxon>Paraneoptera</taxon>
        <taxon>Hemiptera</taxon>
        <taxon>Heteroptera</taxon>
        <taxon>Panheteroptera</taxon>
        <taxon>Nepomorpha</taxon>
        <taxon>Nepidae</taxon>
        <taxon>Ranatrinae</taxon>
        <taxon>Ranatra</taxon>
    </lineage>
</organism>